<organism evidence="2 3">
    <name type="scientific">Microvirga arabica</name>
    <dbReference type="NCBI Taxonomy" id="1128671"/>
    <lineage>
        <taxon>Bacteria</taxon>
        <taxon>Pseudomonadati</taxon>
        <taxon>Pseudomonadota</taxon>
        <taxon>Alphaproteobacteria</taxon>
        <taxon>Hyphomicrobiales</taxon>
        <taxon>Methylobacteriaceae</taxon>
        <taxon>Microvirga</taxon>
    </lineage>
</organism>
<dbReference type="Proteomes" id="UP001593940">
    <property type="component" value="Unassembled WGS sequence"/>
</dbReference>
<evidence type="ECO:0000256" key="1">
    <source>
        <dbReference type="SAM" id="MobiDB-lite"/>
    </source>
</evidence>
<comment type="caution">
    <text evidence="2">The sequence shown here is derived from an EMBL/GenBank/DDBJ whole genome shotgun (WGS) entry which is preliminary data.</text>
</comment>
<feature type="region of interest" description="Disordered" evidence="1">
    <location>
        <begin position="100"/>
        <end position="180"/>
    </location>
</feature>
<reference evidence="2 3" key="1">
    <citation type="submission" date="2024-09" db="EMBL/GenBank/DDBJ databases">
        <title>Nodulacao em especies de Leguminosae Basais da Amazonia e Caracterizacao dos Rizobios e Bacterias Associadas aos Nodulos.</title>
        <authorList>
            <person name="Jambeiro I.C.A."/>
            <person name="Lopes I.S."/>
            <person name="Aguiar E.R.G.R."/>
            <person name="Santos A.F.J."/>
            <person name="Dos Santos J.M.F."/>
            <person name="Gross E."/>
        </authorList>
    </citation>
    <scope>NUCLEOTIDE SEQUENCE [LARGE SCALE GENOMIC DNA]</scope>
    <source>
        <strain evidence="2 3">BRUESC1165</strain>
    </source>
</reference>
<keyword evidence="3" id="KW-1185">Reference proteome</keyword>
<protein>
    <submittedName>
        <fullName evidence="2">Uncharacterized protein</fullName>
    </submittedName>
</protein>
<sequence>MKACAARRGFAGSSPSQRPYQTRFEFTAIVQMKRQQKLFSVEHKKSRTLGQRHPLPPRHLFATPPDAAPAFLQTAEHQADATPVTAPRILPSIIEAVTGHPEPIEPVRRKRMVKSKDTKGQIELDLHADGAKDPEDVAETPSGSKPGLKMDVAQAEDESIPPVPEVSVDDSGTGATKART</sequence>
<evidence type="ECO:0000313" key="3">
    <source>
        <dbReference type="Proteomes" id="UP001593940"/>
    </source>
</evidence>
<evidence type="ECO:0000313" key="2">
    <source>
        <dbReference type="EMBL" id="MFC1459181.1"/>
    </source>
</evidence>
<gene>
    <name evidence="2" type="ORF">ACETIH_21235</name>
</gene>
<accession>A0ABV6YDF3</accession>
<dbReference type="EMBL" id="JBHOMY010000082">
    <property type="protein sequence ID" value="MFC1459181.1"/>
    <property type="molecule type" value="Genomic_DNA"/>
</dbReference>
<proteinExistence type="predicted"/>
<feature type="region of interest" description="Disordered" evidence="1">
    <location>
        <begin position="44"/>
        <end position="65"/>
    </location>
</feature>
<name>A0ABV6YDF3_9HYPH</name>
<dbReference type="RefSeq" id="WP_377030917.1">
    <property type="nucleotide sequence ID" value="NZ_JBHOMY010000082.1"/>
</dbReference>
<feature type="compositionally biased region" description="Basic and acidic residues" evidence="1">
    <location>
        <begin position="114"/>
        <end position="135"/>
    </location>
</feature>